<dbReference type="EMBL" id="AP025314">
    <property type="protein sequence ID" value="BDD09367.1"/>
    <property type="molecule type" value="Genomic_DNA"/>
</dbReference>
<name>A0AAU9CV93_9BACT</name>
<dbReference type="Proteomes" id="UP001348817">
    <property type="component" value="Chromosome"/>
</dbReference>
<dbReference type="AlphaFoldDB" id="A0AAU9CV93"/>
<dbReference type="KEGG" id="fax:FUAX_17990"/>
<dbReference type="SUPFAM" id="SSF46689">
    <property type="entry name" value="Homeodomain-like"/>
    <property type="match status" value="1"/>
</dbReference>
<sequence length="309" mass="36182">MSRMKRNAQESSISKFSTSEFREKFFEKGSERDHLYKGDPDRFLIAKFEEFKNIIKLPIPPYRREVSQFYLITDGEMTKMCNLNEVKVRKGQAHLWQQDQITSLLGFSKDVQGFYCHFSYDFLIQSQFTTNVTKQFERLNQFMHHHALTLNQDTFEAVSSILERMHQEYHGPHNAGKLRAYLVAMLFELNSALPEQIDISNFSRQEDLMNSFKSVIFKHISKEHSVKFYADKLHVSPNHLNKTVKQLTGETARDWLTKALVLGAKVLLKQTALSVNEIAFQLGYEDPSYFTRFFKKNTGMLPSEFRTMD</sequence>
<dbReference type="GO" id="GO:0003700">
    <property type="term" value="F:DNA-binding transcription factor activity"/>
    <property type="evidence" value="ECO:0007669"/>
    <property type="project" value="InterPro"/>
</dbReference>
<reference evidence="5 6" key="1">
    <citation type="submission" date="2021-12" db="EMBL/GenBank/DDBJ databases">
        <title>Genome sequencing of bacteria with rrn-lacking chromosome and rrn-plasmid.</title>
        <authorList>
            <person name="Anda M."/>
            <person name="Iwasaki W."/>
        </authorList>
    </citation>
    <scope>NUCLEOTIDE SEQUENCE [LARGE SCALE GENOMIC DNA]</scope>
    <source>
        <strain evidence="5 6">DSM 100852</strain>
    </source>
</reference>
<organism evidence="5 6">
    <name type="scientific">Fulvitalea axinellae</name>
    <dbReference type="NCBI Taxonomy" id="1182444"/>
    <lineage>
        <taxon>Bacteria</taxon>
        <taxon>Pseudomonadati</taxon>
        <taxon>Bacteroidota</taxon>
        <taxon>Cytophagia</taxon>
        <taxon>Cytophagales</taxon>
        <taxon>Persicobacteraceae</taxon>
        <taxon>Fulvitalea</taxon>
    </lineage>
</organism>
<proteinExistence type="predicted"/>
<feature type="domain" description="HTH araC/xylS-type" evidence="4">
    <location>
        <begin position="210"/>
        <end position="308"/>
    </location>
</feature>
<evidence type="ECO:0000256" key="2">
    <source>
        <dbReference type="ARBA" id="ARBA00023125"/>
    </source>
</evidence>
<dbReference type="Pfam" id="PF12833">
    <property type="entry name" value="HTH_18"/>
    <property type="match status" value="1"/>
</dbReference>
<dbReference type="SMART" id="SM00342">
    <property type="entry name" value="HTH_ARAC"/>
    <property type="match status" value="1"/>
</dbReference>
<dbReference type="InterPro" id="IPR009057">
    <property type="entry name" value="Homeodomain-like_sf"/>
</dbReference>
<dbReference type="GO" id="GO:0043565">
    <property type="term" value="F:sequence-specific DNA binding"/>
    <property type="evidence" value="ECO:0007669"/>
    <property type="project" value="InterPro"/>
</dbReference>
<gene>
    <name evidence="5" type="ORF">FUAX_17990</name>
</gene>
<evidence type="ECO:0000313" key="5">
    <source>
        <dbReference type="EMBL" id="BDD09367.1"/>
    </source>
</evidence>
<dbReference type="RefSeq" id="WP_338394576.1">
    <property type="nucleotide sequence ID" value="NZ_AP025314.1"/>
</dbReference>
<evidence type="ECO:0000256" key="3">
    <source>
        <dbReference type="ARBA" id="ARBA00023163"/>
    </source>
</evidence>
<dbReference type="PANTHER" id="PTHR43280:SF32">
    <property type="entry name" value="TRANSCRIPTIONAL REGULATORY PROTEIN"/>
    <property type="match status" value="1"/>
</dbReference>
<dbReference type="InterPro" id="IPR020449">
    <property type="entry name" value="Tscrpt_reg_AraC-type_HTH"/>
</dbReference>
<dbReference type="PRINTS" id="PR00032">
    <property type="entry name" value="HTHARAC"/>
</dbReference>
<protein>
    <submittedName>
        <fullName evidence="5">AraC family transcriptional regulator</fullName>
    </submittedName>
</protein>
<dbReference type="Gene3D" id="1.10.10.60">
    <property type="entry name" value="Homeodomain-like"/>
    <property type="match status" value="1"/>
</dbReference>
<dbReference type="InterPro" id="IPR018060">
    <property type="entry name" value="HTH_AraC"/>
</dbReference>
<dbReference type="PROSITE" id="PS01124">
    <property type="entry name" value="HTH_ARAC_FAMILY_2"/>
    <property type="match status" value="1"/>
</dbReference>
<keyword evidence="1" id="KW-0805">Transcription regulation</keyword>
<keyword evidence="6" id="KW-1185">Reference proteome</keyword>
<evidence type="ECO:0000313" key="6">
    <source>
        <dbReference type="Proteomes" id="UP001348817"/>
    </source>
</evidence>
<keyword evidence="2" id="KW-0238">DNA-binding</keyword>
<evidence type="ECO:0000256" key="1">
    <source>
        <dbReference type="ARBA" id="ARBA00023015"/>
    </source>
</evidence>
<evidence type="ECO:0000259" key="4">
    <source>
        <dbReference type="PROSITE" id="PS01124"/>
    </source>
</evidence>
<dbReference type="PANTHER" id="PTHR43280">
    <property type="entry name" value="ARAC-FAMILY TRANSCRIPTIONAL REGULATOR"/>
    <property type="match status" value="1"/>
</dbReference>
<accession>A0AAU9CV93</accession>
<keyword evidence="3" id="KW-0804">Transcription</keyword>